<name>A0A5C5FYI7_9BASI</name>
<keyword evidence="3" id="KW-0411">Iron-sulfur</keyword>
<dbReference type="Pfam" id="PF02906">
    <property type="entry name" value="Fe_hyd_lg_C"/>
    <property type="match status" value="2"/>
</dbReference>
<dbReference type="Gene3D" id="3.40.50.1780">
    <property type="match status" value="1"/>
</dbReference>
<dbReference type="OrthoDB" id="10253113at2759"/>
<evidence type="ECO:0000256" key="3">
    <source>
        <dbReference type="ARBA" id="ARBA00023014"/>
    </source>
</evidence>
<comment type="similarity">
    <text evidence="1">Belongs to the NARF family.</text>
</comment>
<feature type="compositionally biased region" description="Low complexity" evidence="4">
    <location>
        <begin position="389"/>
        <end position="414"/>
    </location>
</feature>
<feature type="region of interest" description="Disordered" evidence="4">
    <location>
        <begin position="182"/>
        <end position="218"/>
    </location>
</feature>
<reference evidence="6 7" key="1">
    <citation type="submission" date="2019-03" db="EMBL/GenBank/DDBJ databases">
        <title>Rhodosporidium diobovatum UCD-FST 08-225 genome sequencing, assembly, and annotation.</title>
        <authorList>
            <person name="Fakankun I.U."/>
            <person name="Fristensky B."/>
            <person name="Levin D.B."/>
        </authorList>
    </citation>
    <scope>NUCLEOTIDE SEQUENCE [LARGE SCALE GENOMIC DNA]</scope>
    <source>
        <strain evidence="6 7">UCD-FST 08-225</strain>
    </source>
</reference>
<protein>
    <submittedName>
        <fullName evidence="6">Iron hydrogenase</fullName>
    </submittedName>
</protein>
<feature type="domain" description="Iron hydrogenase large subunit C-terminal" evidence="5">
    <location>
        <begin position="459"/>
        <end position="540"/>
    </location>
</feature>
<dbReference type="InterPro" id="IPR009016">
    <property type="entry name" value="Fe_hydrogenase"/>
</dbReference>
<feature type="region of interest" description="Disordered" evidence="4">
    <location>
        <begin position="389"/>
        <end position="417"/>
    </location>
</feature>
<evidence type="ECO:0000256" key="1">
    <source>
        <dbReference type="ARBA" id="ARBA00006596"/>
    </source>
</evidence>
<evidence type="ECO:0000256" key="4">
    <source>
        <dbReference type="SAM" id="MobiDB-lite"/>
    </source>
</evidence>
<dbReference type="InterPro" id="IPR050340">
    <property type="entry name" value="Cytosolic_Fe-S_CAF"/>
</dbReference>
<dbReference type="PANTHER" id="PTHR11615">
    <property type="entry name" value="NITRATE, FORMATE, IRON DEHYDROGENASE"/>
    <property type="match status" value="1"/>
</dbReference>
<keyword evidence="2" id="KW-0408">Iron</keyword>
<sequence length="713" mass="75394">MALSSGLTLTDLSDYLAPSQACIKPVTYIPEAPSPASLDKPAAAASAEIIIGEDSSLYEKGADGDRGKKLKKAEITLNDCLACSGCITSAESVLVSLQSHEEVYRVLKEQPDLVPILSVSPQSVASLAALYDLSLAMTMRALRRFFKERLGFRLVFDTTFPRALSLAETRRELLERRAHFHSSSSSSSSSGQPSLPSLLSASTSSLSPPTKLSPSTSATAPLPVLSSACPGWICYAEKTHGDLLPFVSGVKSPQAVSGVLVKGRVVAGRLGLRPDQVFHVAVMPCYDKKLEASRPDFATSHPSPDPTTSSETVSVRDVDLVLTTGEVAKMLEDEGVSLRSLGAREDAGEGAKECDGQAEGAYFPFSDLLAPPRGTSSGSYVATALSALLSSPSPSPSSSPSADDPAPTASSSAPRQITRADWPHLRLDAKLVRSEDYVEYSLVRLPSPYSPATLEDQPRGQVLARAAKCYGFRNLQNVVRKLSREAGVSLARGAAGRAAPVRRRAAGSGAPAGAGAGARAEPDVEFIEVMACPGGCTNGGGQVPPPRNSARARRAGEARLGVGVGNRVARVDDEGMPDVQAEVLEAELKLVADPAAGAKARPGAGGGDERDRVLSAKEWVAEVERRYWSGRDKDVPKRGGEEEEDGLLASLHPSIRPYVALLPTASEQAALQRVLDELLGPGEDDREAQRRELLRTSYRAVQSEEVNGLAVVW</sequence>
<keyword evidence="7" id="KW-1185">Reference proteome</keyword>
<dbReference type="GO" id="GO:0051539">
    <property type="term" value="F:4 iron, 4 sulfur cluster binding"/>
    <property type="evidence" value="ECO:0007669"/>
    <property type="project" value="UniProtKB-KW"/>
</dbReference>
<dbReference type="InterPro" id="IPR004108">
    <property type="entry name" value="Fe_hydrogenase_lsu_C"/>
</dbReference>
<dbReference type="Proteomes" id="UP000311382">
    <property type="component" value="Unassembled WGS sequence"/>
</dbReference>
<keyword evidence="2" id="KW-0479">Metal-binding</keyword>
<accession>A0A5C5FYI7</accession>
<organism evidence="6 7">
    <name type="scientific">Rhodotorula diobovata</name>
    <dbReference type="NCBI Taxonomy" id="5288"/>
    <lineage>
        <taxon>Eukaryota</taxon>
        <taxon>Fungi</taxon>
        <taxon>Dikarya</taxon>
        <taxon>Basidiomycota</taxon>
        <taxon>Pucciniomycotina</taxon>
        <taxon>Microbotryomycetes</taxon>
        <taxon>Sporidiobolales</taxon>
        <taxon>Sporidiobolaceae</taxon>
        <taxon>Rhodotorula</taxon>
    </lineage>
</organism>
<dbReference type="STRING" id="5288.A0A5C5FYI7"/>
<dbReference type="EMBL" id="SOZI01000050">
    <property type="protein sequence ID" value="TNY21124.1"/>
    <property type="molecule type" value="Genomic_DNA"/>
</dbReference>
<evidence type="ECO:0000313" key="7">
    <source>
        <dbReference type="Proteomes" id="UP000311382"/>
    </source>
</evidence>
<evidence type="ECO:0000313" key="6">
    <source>
        <dbReference type="EMBL" id="TNY21124.1"/>
    </source>
</evidence>
<gene>
    <name evidence="6" type="ORF">DMC30DRAFT_218645</name>
</gene>
<evidence type="ECO:0000256" key="2">
    <source>
        <dbReference type="ARBA" id="ARBA00022485"/>
    </source>
</evidence>
<keyword evidence="2" id="KW-0004">4Fe-4S</keyword>
<dbReference type="Gene3D" id="3.40.950.10">
    <property type="entry name" value="Fe-only Hydrogenase (Larger Subunit), Chain L, domain 3"/>
    <property type="match status" value="1"/>
</dbReference>
<evidence type="ECO:0000259" key="5">
    <source>
        <dbReference type="Pfam" id="PF02906"/>
    </source>
</evidence>
<feature type="domain" description="Iron hydrogenase large subunit C-terminal" evidence="5">
    <location>
        <begin position="116"/>
        <end position="345"/>
    </location>
</feature>
<dbReference type="AlphaFoldDB" id="A0A5C5FYI7"/>
<proteinExistence type="inferred from homology"/>
<dbReference type="SUPFAM" id="SSF53920">
    <property type="entry name" value="Fe-only hydrogenase"/>
    <property type="match status" value="1"/>
</dbReference>
<comment type="caution">
    <text evidence="6">The sequence shown here is derived from an EMBL/GenBank/DDBJ whole genome shotgun (WGS) entry which is preliminary data.</text>
</comment>